<protein>
    <submittedName>
        <fullName evidence="2">Uncharacterized protein LOC108568029</fullName>
    </submittedName>
</protein>
<proteinExistence type="predicted"/>
<dbReference type="SUPFAM" id="SSF81383">
    <property type="entry name" value="F-box domain"/>
    <property type="match status" value="1"/>
</dbReference>
<reference evidence="2" key="1">
    <citation type="submission" date="2025-08" db="UniProtKB">
        <authorList>
            <consortium name="RefSeq"/>
        </authorList>
    </citation>
    <scope>IDENTIFICATION</scope>
    <source>
        <tissue evidence="2">Whole Larva</tissue>
    </source>
</reference>
<keyword evidence="1" id="KW-1185">Reference proteome</keyword>
<sequence length="335" mass="38859">MFPPEVVENILLHCDGKTLMNAQHVDSAWKGCVAYISKETDIWKRCCHNDIPKYQLMQILTKHEKKVTVKMWRMIFYNWYYWQNISDNIDFEVEFFVITRTLCLNVFGEYISVGFENGFVHIYKADDMLRSFKSFRLMHLPVSSTAIIGEDDNSEPCQLLLNYNTALFVTDFNRKTYQPGVLDNCYKFGHYQKYVCCVTEYGKVTIASIKTDHIHEKLNFFPLTQVRIYSPAIVTDCFLTEYMCTILVNNKIQIIKYSQNSVQSSVIAVDQATLKFSCMDDANWQRVRCTTKFVSSQVLINLAKISDTRIASRVCSCTETHFSLALTAEICISMK</sequence>
<evidence type="ECO:0000313" key="1">
    <source>
        <dbReference type="Proteomes" id="UP000695000"/>
    </source>
</evidence>
<dbReference type="Gene3D" id="1.20.1280.50">
    <property type="match status" value="1"/>
</dbReference>
<gene>
    <name evidence="2" type="primary">LOC108568029</name>
</gene>
<dbReference type="RefSeq" id="XP_017784367.1">
    <property type="nucleotide sequence ID" value="XM_017928878.1"/>
</dbReference>
<dbReference type="GeneID" id="108568029"/>
<accession>A0ABM1NC17</accession>
<organism evidence="1 2">
    <name type="scientific">Nicrophorus vespilloides</name>
    <name type="common">Boreal carrion beetle</name>
    <dbReference type="NCBI Taxonomy" id="110193"/>
    <lineage>
        <taxon>Eukaryota</taxon>
        <taxon>Metazoa</taxon>
        <taxon>Ecdysozoa</taxon>
        <taxon>Arthropoda</taxon>
        <taxon>Hexapoda</taxon>
        <taxon>Insecta</taxon>
        <taxon>Pterygota</taxon>
        <taxon>Neoptera</taxon>
        <taxon>Endopterygota</taxon>
        <taxon>Coleoptera</taxon>
        <taxon>Polyphaga</taxon>
        <taxon>Staphyliniformia</taxon>
        <taxon>Silphidae</taxon>
        <taxon>Nicrophorinae</taxon>
        <taxon>Nicrophorus</taxon>
    </lineage>
</organism>
<dbReference type="InterPro" id="IPR036047">
    <property type="entry name" value="F-box-like_dom_sf"/>
</dbReference>
<dbReference type="Proteomes" id="UP000695000">
    <property type="component" value="Unplaced"/>
</dbReference>
<evidence type="ECO:0000313" key="2">
    <source>
        <dbReference type="RefSeq" id="XP_017784367.1"/>
    </source>
</evidence>
<name>A0ABM1NC17_NICVS</name>